<evidence type="ECO:0000256" key="6">
    <source>
        <dbReference type="ARBA" id="ARBA00023136"/>
    </source>
</evidence>
<evidence type="ECO:0000256" key="1">
    <source>
        <dbReference type="ARBA" id="ARBA00004651"/>
    </source>
</evidence>
<feature type="transmembrane region" description="Helical" evidence="7">
    <location>
        <begin position="117"/>
        <end position="138"/>
    </location>
</feature>
<comment type="caution">
    <text evidence="9">The sequence shown here is derived from an EMBL/GenBank/DDBJ whole genome shotgun (WGS) entry which is preliminary data.</text>
</comment>
<dbReference type="PANTHER" id="PTHR43744">
    <property type="entry name" value="ABC TRANSPORTER PERMEASE PROTEIN MG189-RELATED-RELATED"/>
    <property type="match status" value="1"/>
</dbReference>
<feature type="transmembrane region" description="Helical" evidence="7">
    <location>
        <begin position="260"/>
        <end position="281"/>
    </location>
</feature>
<comment type="similarity">
    <text evidence="7">Belongs to the binding-protein-dependent transport system permease family.</text>
</comment>
<protein>
    <submittedName>
        <fullName evidence="9">Carbohydrate ABC transporter permease</fullName>
    </submittedName>
</protein>
<dbReference type="CDD" id="cd06261">
    <property type="entry name" value="TM_PBP2"/>
    <property type="match status" value="1"/>
</dbReference>
<proteinExistence type="inferred from homology"/>
<evidence type="ECO:0000256" key="3">
    <source>
        <dbReference type="ARBA" id="ARBA00022475"/>
    </source>
</evidence>
<keyword evidence="5 7" id="KW-1133">Transmembrane helix</keyword>
<sequence>MARASAHRPLWMGRPNRFVSILKAIILTLLVIAMIYPFLHVIVWSFGSAEAATSGDPWPKSFSLDTYAALLRGGVVRNSLLVTALITVVGTVCSMLFTTTLAYGLSRTREVPYSKGALIYVLATMLFSAGMIPNYLLVKQLGMLDSWSSLIVPGLIDAFNMVVIRNFFMELPQELTESARIDGASEWQIFWRIVLPLSKPILAVISLFYAVRYWNTFFNALLYISTPSKWPIQVVLNQYVVQGQTLNTVQPPGVPPPPGMVVQFAVIVLATLPVLVVYPFVQKFFTKGMLTGAIKG</sequence>
<evidence type="ECO:0000256" key="4">
    <source>
        <dbReference type="ARBA" id="ARBA00022692"/>
    </source>
</evidence>
<dbReference type="Pfam" id="PF00528">
    <property type="entry name" value="BPD_transp_1"/>
    <property type="match status" value="1"/>
</dbReference>
<dbReference type="InterPro" id="IPR035906">
    <property type="entry name" value="MetI-like_sf"/>
</dbReference>
<feature type="transmembrane region" description="Helical" evidence="7">
    <location>
        <begin position="189"/>
        <end position="211"/>
    </location>
</feature>
<keyword evidence="6 7" id="KW-0472">Membrane</keyword>
<feature type="transmembrane region" description="Helical" evidence="7">
    <location>
        <begin position="21"/>
        <end position="46"/>
    </location>
</feature>
<keyword evidence="4 7" id="KW-0812">Transmembrane</keyword>
<dbReference type="SUPFAM" id="SSF161098">
    <property type="entry name" value="MetI-like"/>
    <property type="match status" value="1"/>
</dbReference>
<keyword evidence="2 7" id="KW-0813">Transport</keyword>
<dbReference type="PANTHER" id="PTHR43744:SF9">
    <property type="entry name" value="POLYGALACTURONAN_RHAMNOGALACTURONAN TRANSPORT SYSTEM PERMEASE PROTEIN YTCP"/>
    <property type="match status" value="1"/>
</dbReference>
<feature type="transmembrane region" description="Helical" evidence="7">
    <location>
        <begin position="80"/>
        <end position="105"/>
    </location>
</feature>
<reference evidence="9 10" key="1">
    <citation type="submission" date="2018-11" db="EMBL/GenBank/DDBJ databases">
        <title>Genomes From Bacteria Associated with the Canine Oral Cavity: a Test Case for Automated Genome-Based Taxonomic Assignment.</title>
        <authorList>
            <person name="Coil D.A."/>
            <person name="Jospin G."/>
            <person name="Darling A.E."/>
            <person name="Wallis C."/>
            <person name="Davis I.J."/>
            <person name="Harris S."/>
            <person name="Eisen J.A."/>
            <person name="Holcombe L.J."/>
            <person name="O'Flynn C."/>
        </authorList>
    </citation>
    <scope>NUCLEOTIDE SEQUENCE [LARGE SCALE GENOMIC DNA]</scope>
    <source>
        <strain evidence="9 10">OH2822_COT-296</strain>
    </source>
</reference>
<dbReference type="Gene3D" id="1.10.3720.10">
    <property type="entry name" value="MetI-like"/>
    <property type="match status" value="1"/>
</dbReference>
<feature type="domain" description="ABC transmembrane type-1" evidence="8">
    <location>
        <begin position="80"/>
        <end position="281"/>
    </location>
</feature>
<evidence type="ECO:0000256" key="2">
    <source>
        <dbReference type="ARBA" id="ARBA00022448"/>
    </source>
</evidence>
<gene>
    <name evidence="9" type="ORF">EII35_05615</name>
</gene>
<dbReference type="GO" id="GO:0055085">
    <property type="term" value="P:transmembrane transport"/>
    <property type="evidence" value="ECO:0007669"/>
    <property type="project" value="InterPro"/>
</dbReference>
<dbReference type="AlphaFoldDB" id="A0A3P1WW01"/>
<keyword evidence="3" id="KW-1003">Cell membrane</keyword>
<evidence type="ECO:0000313" key="10">
    <source>
        <dbReference type="Proteomes" id="UP000280935"/>
    </source>
</evidence>
<evidence type="ECO:0000313" key="9">
    <source>
        <dbReference type="EMBL" id="RRD50216.1"/>
    </source>
</evidence>
<evidence type="ECO:0000256" key="7">
    <source>
        <dbReference type="RuleBase" id="RU363032"/>
    </source>
</evidence>
<organism evidence="9 10">
    <name type="scientific">Arachnia propionica</name>
    <dbReference type="NCBI Taxonomy" id="1750"/>
    <lineage>
        <taxon>Bacteria</taxon>
        <taxon>Bacillati</taxon>
        <taxon>Actinomycetota</taxon>
        <taxon>Actinomycetes</taxon>
        <taxon>Propionibacteriales</taxon>
        <taxon>Propionibacteriaceae</taxon>
        <taxon>Arachnia</taxon>
    </lineage>
</organism>
<dbReference type="InterPro" id="IPR000515">
    <property type="entry name" value="MetI-like"/>
</dbReference>
<comment type="subcellular location">
    <subcellularLocation>
        <location evidence="1 7">Cell membrane</location>
        <topology evidence="1 7">Multi-pass membrane protein</topology>
    </subcellularLocation>
</comment>
<dbReference type="RefSeq" id="WP_125227472.1">
    <property type="nucleotide sequence ID" value="NZ_RQYT01000008.1"/>
</dbReference>
<dbReference type="OrthoDB" id="9810086at2"/>
<name>A0A3P1WW01_9ACTN</name>
<dbReference type="Proteomes" id="UP000280935">
    <property type="component" value="Unassembled WGS sequence"/>
</dbReference>
<accession>A0A3P1WW01</accession>
<dbReference type="GO" id="GO:0005886">
    <property type="term" value="C:plasma membrane"/>
    <property type="evidence" value="ECO:0007669"/>
    <property type="project" value="UniProtKB-SubCell"/>
</dbReference>
<evidence type="ECO:0000256" key="5">
    <source>
        <dbReference type="ARBA" id="ARBA00022989"/>
    </source>
</evidence>
<dbReference type="EMBL" id="RQYT01000008">
    <property type="protein sequence ID" value="RRD50216.1"/>
    <property type="molecule type" value="Genomic_DNA"/>
</dbReference>
<dbReference type="PROSITE" id="PS50928">
    <property type="entry name" value="ABC_TM1"/>
    <property type="match status" value="1"/>
</dbReference>
<feature type="transmembrane region" description="Helical" evidence="7">
    <location>
        <begin position="150"/>
        <end position="168"/>
    </location>
</feature>
<evidence type="ECO:0000259" key="8">
    <source>
        <dbReference type="PROSITE" id="PS50928"/>
    </source>
</evidence>